<comment type="caution">
    <text evidence="2">The sequence shown here is derived from an EMBL/GenBank/DDBJ whole genome shotgun (WGS) entry which is preliminary data.</text>
</comment>
<feature type="region of interest" description="Disordered" evidence="1">
    <location>
        <begin position="42"/>
        <end position="62"/>
    </location>
</feature>
<reference evidence="2" key="1">
    <citation type="submission" date="2023-01" db="EMBL/GenBank/DDBJ databases">
        <title>The chitinases involved in constricting ring structure development in the nematode-trapping fungus Drechslerella dactyloides.</title>
        <authorList>
            <person name="Wang R."/>
            <person name="Zhang L."/>
            <person name="Tang P."/>
            <person name="Li S."/>
            <person name="Liang L."/>
        </authorList>
    </citation>
    <scope>NUCLEOTIDE SEQUENCE</scope>
    <source>
        <strain evidence="2">YMF1.00031</strain>
    </source>
</reference>
<organism evidence="2 3">
    <name type="scientific">Drechslerella dactyloides</name>
    <name type="common">Nematode-trapping fungus</name>
    <name type="synonym">Arthrobotrys dactyloides</name>
    <dbReference type="NCBI Taxonomy" id="74499"/>
    <lineage>
        <taxon>Eukaryota</taxon>
        <taxon>Fungi</taxon>
        <taxon>Dikarya</taxon>
        <taxon>Ascomycota</taxon>
        <taxon>Pezizomycotina</taxon>
        <taxon>Orbiliomycetes</taxon>
        <taxon>Orbiliales</taxon>
        <taxon>Orbiliaceae</taxon>
        <taxon>Drechslerella</taxon>
    </lineage>
</organism>
<dbReference type="EMBL" id="JAQGDS010000006">
    <property type="protein sequence ID" value="KAJ6259984.1"/>
    <property type="molecule type" value="Genomic_DNA"/>
</dbReference>
<accession>A0AAD6IXV0</accession>
<evidence type="ECO:0000313" key="3">
    <source>
        <dbReference type="Proteomes" id="UP001221413"/>
    </source>
</evidence>
<keyword evidence="3" id="KW-1185">Reference proteome</keyword>
<dbReference type="AlphaFoldDB" id="A0AAD6IXV0"/>
<protein>
    <submittedName>
        <fullName evidence="2">Uncharacterized protein</fullName>
    </submittedName>
</protein>
<dbReference type="Proteomes" id="UP001221413">
    <property type="component" value="Unassembled WGS sequence"/>
</dbReference>
<evidence type="ECO:0000256" key="1">
    <source>
        <dbReference type="SAM" id="MobiDB-lite"/>
    </source>
</evidence>
<proteinExistence type="predicted"/>
<gene>
    <name evidence="2" type="ORF">Dda_5628</name>
</gene>
<evidence type="ECO:0000313" key="2">
    <source>
        <dbReference type="EMBL" id="KAJ6259984.1"/>
    </source>
</evidence>
<name>A0AAD6IXV0_DREDA</name>
<sequence>MRSTDVSGSSETRPRLNIIEASKDESIAGLEENYGVNTTFQQSTSKHHDEVTKMQHKNKQIKTEPVNRRRMDRLKDMSAQIGQIMIKLR</sequence>